<keyword evidence="1" id="KW-0808">Transferase</keyword>
<sequence>MHYRGLFIGLTTIDIQYFVTEFPESNRKIKTNPPDILVGGPATNAAVAFAYLNNGAHVLTAVGNNSFTSFVEEDLKSNHIDFTDIIEGQNENPVVASVITSANGDRNIFTYNPSEIYSEINIEQLFARIKPQILLLDGFYPEFGLSCAKLARASGIPVVIDCGSWKMQYNELLKYTDVAICSADFFPLECKTHPDVFNYLEAKGVKKIAISRGEQNILFQEKGNRGEVTVENTSVVDTLGAGDFLHGAFCYYFVKNNYFVDALTKAAHTASFSCRFKGTREWLKK</sequence>
<accession>A0A9X3F7V5</accession>
<comment type="caution">
    <text evidence="4">The sequence shown here is derived from an EMBL/GenBank/DDBJ whole genome shotgun (WGS) entry which is preliminary data.</text>
</comment>
<dbReference type="PANTHER" id="PTHR10584">
    <property type="entry name" value="SUGAR KINASE"/>
    <property type="match status" value="1"/>
</dbReference>
<dbReference type="GO" id="GO:0016301">
    <property type="term" value="F:kinase activity"/>
    <property type="evidence" value="ECO:0007669"/>
    <property type="project" value="UniProtKB-KW"/>
</dbReference>
<dbReference type="Proteomes" id="UP001145087">
    <property type="component" value="Unassembled WGS sequence"/>
</dbReference>
<keyword evidence="5" id="KW-1185">Reference proteome</keyword>
<dbReference type="InterPro" id="IPR011611">
    <property type="entry name" value="PfkB_dom"/>
</dbReference>
<evidence type="ECO:0000259" key="3">
    <source>
        <dbReference type="Pfam" id="PF00294"/>
    </source>
</evidence>
<dbReference type="AlphaFoldDB" id="A0A9X3F7V5"/>
<keyword evidence="2 4" id="KW-0418">Kinase</keyword>
<dbReference type="SUPFAM" id="SSF53613">
    <property type="entry name" value="Ribokinase-like"/>
    <property type="match status" value="1"/>
</dbReference>
<dbReference type="PANTHER" id="PTHR10584:SF157">
    <property type="entry name" value="SULFOFRUCTOSE KINASE"/>
    <property type="match status" value="1"/>
</dbReference>
<evidence type="ECO:0000313" key="4">
    <source>
        <dbReference type="EMBL" id="MCY1722121.1"/>
    </source>
</evidence>
<feature type="domain" description="Carbohydrate kinase PfkB" evidence="3">
    <location>
        <begin position="7"/>
        <end position="281"/>
    </location>
</feature>
<protein>
    <submittedName>
        <fullName evidence="4">PfkB family carbohydrate kinase</fullName>
    </submittedName>
</protein>
<evidence type="ECO:0000313" key="5">
    <source>
        <dbReference type="Proteomes" id="UP001145087"/>
    </source>
</evidence>
<name>A0A9X3F7V5_9BACT</name>
<evidence type="ECO:0000256" key="2">
    <source>
        <dbReference type="ARBA" id="ARBA00022777"/>
    </source>
</evidence>
<dbReference type="InterPro" id="IPR029056">
    <property type="entry name" value="Ribokinase-like"/>
</dbReference>
<evidence type="ECO:0000256" key="1">
    <source>
        <dbReference type="ARBA" id="ARBA00022679"/>
    </source>
</evidence>
<dbReference type="GO" id="GO:0005829">
    <property type="term" value="C:cytosol"/>
    <property type="evidence" value="ECO:0007669"/>
    <property type="project" value="TreeGrafter"/>
</dbReference>
<reference evidence="4" key="1">
    <citation type="submission" date="2022-11" db="EMBL/GenBank/DDBJ databases">
        <title>Marilongibacter aestuarii gen. nov., sp. nov., isolated from tidal flat sediment.</title>
        <authorList>
            <person name="Jiayan W."/>
        </authorList>
    </citation>
    <scope>NUCLEOTIDE SEQUENCE</scope>
    <source>
        <strain evidence="4">Z1-6</strain>
    </source>
</reference>
<dbReference type="EMBL" id="JAPOHD010000031">
    <property type="protein sequence ID" value="MCY1722121.1"/>
    <property type="molecule type" value="Genomic_DNA"/>
</dbReference>
<dbReference type="Pfam" id="PF00294">
    <property type="entry name" value="PfkB"/>
    <property type="match status" value="1"/>
</dbReference>
<dbReference type="Gene3D" id="3.40.1190.20">
    <property type="match status" value="1"/>
</dbReference>
<organism evidence="4 5">
    <name type="scientific">Draconibacterium aestuarii</name>
    <dbReference type="NCBI Taxonomy" id="2998507"/>
    <lineage>
        <taxon>Bacteria</taxon>
        <taxon>Pseudomonadati</taxon>
        <taxon>Bacteroidota</taxon>
        <taxon>Bacteroidia</taxon>
        <taxon>Marinilabiliales</taxon>
        <taxon>Prolixibacteraceae</taxon>
        <taxon>Draconibacterium</taxon>
    </lineage>
</organism>
<proteinExistence type="predicted"/>
<dbReference type="RefSeq" id="WP_343334450.1">
    <property type="nucleotide sequence ID" value="NZ_JAPOHD010000031.1"/>
</dbReference>
<gene>
    <name evidence="4" type="ORF">OU798_17340</name>
</gene>